<protein>
    <submittedName>
        <fullName evidence="6">Transcriptional regulator</fullName>
    </submittedName>
</protein>
<dbReference type="SUPFAM" id="SSF46785">
    <property type="entry name" value="Winged helix' DNA-binding domain"/>
    <property type="match status" value="1"/>
</dbReference>
<organism evidence="6 7">
    <name type="scientific">Rhodovulum sulfidophilum</name>
    <name type="common">Rhodobacter sulfidophilus</name>
    <dbReference type="NCBI Taxonomy" id="35806"/>
    <lineage>
        <taxon>Bacteria</taxon>
        <taxon>Pseudomonadati</taxon>
        <taxon>Pseudomonadota</taxon>
        <taxon>Alphaproteobacteria</taxon>
        <taxon>Rhodobacterales</taxon>
        <taxon>Paracoccaceae</taxon>
        <taxon>Rhodovulum</taxon>
    </lineage>
</organism>
<dbReference type="PATRIC" id="fig|35806.4.peg.390"/>
<reference evidence="6 7" key="1">
    <citation type="submission" date="2015-02" db="EMBL/GenBank/DDBJ databases">
        <title>Genome sequene of Rhodovulum sulfidophilum DSM 2351.</title>
        <authorList>
            <person name="Nagao N."/>
        </authorList>
    </citation>
    <scope>NUCLEOTIDE SEQUENCE [LARGE SCALE GENOMIC DNA]</scope>
    <source>
        <strain evidence="6 7">DSM 2351</strain>
    </source>
</reference>
<dbReference type="CDD" id="cd07377">
    <property type="entry name" value="WHTH_GntR"/>
    <property type="match status" value="1"/>
</dbReference>
<dbReference type="InterPro" id="IPR011711">
    <property type="entry name" value="GntR_C"/>
</dbReference>
<dbReference type="Gene3D" id="1.20.120.530">
    <property type="entry name" value="GntR ligand-binding domain-like"/>
    <property type="match status" value="1"/>
</dbReference>
<feature type="region of interest" description="Disordered" evidence="4">
    <location>
        <begin position="1"/>
        <end position="35"/>
    </location>
</feature>
<dbReference type="PANTHER" id="PTHR43537">
    <property type="entry name" value="TRANSCRIPTIONAL REGULATOR, GNTR FAMILY"/>
    <property type="match status" value="1"/>
</dbReference>
<evidence type="ECO:0000256" key="2">
    <source>
        <dbReference type="ARBA" id="ARBA00023125"/>
    </source>
</evidence>
<dbReference type="PANTHER" id="PTHR43537:SF5">
    <property type="entry name" value="UXU OPERON TRANSCRIPTIONAL REGULATOR"/>
    <property type="match status" value="1"/>
</dbReference>
<dbReference type="eggNOG" id="COG2186">
    <property type="taxonomic scope" value="Bacteria"/>
</dbReference>
<evidence type="ECO:0000313" key="7">
    <source>
        <dbReference type="Proteomes" id="UP000064912"/>
    </source>
</evidence>
<dbReference type="PRINTS" id="PR00035">
    <property type="entry name" value="HTHGNTR"/>
</dbReference>
<evidence type="ECO:0000256" key="3">
    <source>
        <dbReference type="ARBA" id="ARBA00023163"/>
    </source>
</evidence>
<dbReference type="EMBL" id="AP014800">
    <property type="protein sequence ID" value="BAQ67552.1"/>
    <property type="molecule type" value="Genomic_DNA"/>
</dbReference>
<evidence type="ECO:0000259" key="5">
    <source>
        <dbReference type="PROSITE" id="PS50949"/>
    </source>
</evidence>
<gene>
    <name evidence="6" type="ORF">NHU_00381</name>
</gene>
<evidence type="ECO:0000256" key="4">
    <source>
        <dbReference type="SAM" id="MobiDB-lite"/>
    </source>
</evidence>
<dbReference type="GO" id="GO:0003677">
    <property type="term" value="F:DNA binding"/>
    <property type="evidence" value="ECO:0007669"/>
    <property type="project" value="UniProtKB-KW"/>
</dbReference>
<dbReference type="SMART" id="SM00895">
    <property type="entry name" value="FCD"/>
    <property type="match status" value="1"/>
</dbReference>
<dbReference type="Pfam" id="PF07729">
    <property type="entry name" value="FCD"/>
    <property type="match status" value="1"/>
</dbReference>
<name>A0A0D6AXF0_RHOSU</name>
<accession>A0A0D6AXF0</accession>
<evidence type="ECO:0000313" key="6">
    <source>
        <dbReference type="EMBL" id="BAQ67552.1"/>
    </source>
</evidence>
<dbReference type="AlphaFoldDB" id="A0A0D6AXF0"/>
<sequence>MREEDGTPPGIGSAADMAPQTSTAHSGAVPSRAGGPRLSAVDELVSKLRALISSEGLRVGDSLPTERELCDRFRASRNTVREAMGILKAYGVVTVRPKVGATIVDDRMERALELFSFNTLEVSRKTFSDIQGFRGLLEVTGIDLILARLARADIAEMREINDGLRRAQSSDEIAEIDFGFHTRLIAVMGNKAILDIYKIMKPVILRIMSKGKDSPVHATATHADHLGILDALGARDRLAYQYRMRSHLQAGLGNFDP</sequence>
<feature type="domain" description="HTH gntR-type" evidence="5">
    <location>
        <begin position="38"/>
        <end position="106"/>
    </location>
</feature>
<dbReference type="InterPro" id="IPR036388">
    <property type="entry name" value="WH-like_DNA-bd_sf"/>
</dbReference>
<dbReference type="Pfam" id="PF00392">
    <property type="entry name" value="GntR"/>
    <property type="match status" value="1"/>
</dbReference>
<dbReference type="Gene3D" id="1.10.10.10">
    <property type="entry name" value="Winged helix-like DNA-binding domain superfamily/Winged helix DNA-binding domain"/>
    <property type="match status" value="1"/>
</dbReference>
<dbReference type="GO" id="GO:0003700">
    <property type="term" value="F:DNA-binding transcription factor activity"/>
    <property type="evidence" value="ECO:0007669"/>
    <property type="project" value="InterPro"/>
</dbReference>
<dbReference type="InterPro" id="IPR008920">
    <property type="entry name" value="TF_FadR/GntR_C"/>
</dbReference>
<keyword evidence="1" id="KW-0805">Transcription regulation</keyword>
<dbReference type="SUPFAM" id="SSF48008">
    <property type="entry name" value="GntR ligand-binding domain-like"/>
    <property type="match status" value="1"/>
</dbReference>
<dbReference type="KEGG" id="rsu:NHU_00381"/>
<keyword evidence="3" id="KW-0804">Transcription</keyword>
<evidence type="ECO:0000256" key="1">
    <source>
        <dbReference type="ARBA" id="ARBA00023015"/>
    </source>
</evidence>
<dbReference type="SMART" id="SM00345">
    <property type="entry name" value="HTH_GNTR"/>
    <property type="match status" value="1"/>
</dbReference>
<dbReference type="PROSITE" id="PS50949">
    <property type="entry name" value="HTH_GNTR"/>
    <property type="match status" value="1"/>
</dbReference>
<dbReference type="InterPro" id="IPR036390">
    <property type="entry name" value="WH_DNA-bd_sf"/>
</dbReference>
<proteinExistence type="predicted"/>
<dbReference type="InterPro" id="IPR000524">
    <property type="entry name" value="Tscrpt_reg_HTH_GntR"/>
</dbReference>
<keyword evidence="2" id="KW-0238">DNA-binding</keyword>
<dbReference type="Proteomes" id="UP000064912">
    <property type="component" value="Chromosome"/>
</dbReference>